<evidence type="ECO:0000313" key="1">
    <source>
        <dbReference type="EMBL" id="GGR25274.1"/>
    </source>
</evidence>
<keyword evidence="2" id="KW-1185">Reference proteome</keyword>
<accession>A0A918CJW8</accession>
<reference evidence="1" key="2">
    <citation type="submission" date="2020-09" db="EMBL/GenBank/DDBJ databases">
        <authorList>
            <person name="Sun Q."/>
            <person name="Ohkuma M."/>
        </authorList>
    </citation>
    <scope>NUCLEOTIDE SEQUENCE</scope>
    <source>
        <strain evidence="1">JCM 31311</strain>
    </source>
</reference>
<reference evidence="1" key="1">
    <citation type="journal article" date="2014" name="Int. J. Syst. Evol. Microbiol.">
        <title>Complete genome sequence of Corynebacterium casei LMG S-19264T (=DSM 44701T), isolated from a smear-ripened cheese.</title>
        <authorList>
            <consortium name="US DOE Joint Genome Institute (JGI-PGF)"/>
            <person name="Walter F."/>
            <person name="Albersmeier A."/>
            <person name="Kalinowski J."/>
            <person name="Ruckert C."/>
        </authorList>
    </citation>
    <scope>NUCLEOTIDE SEQUENCE</scope>
    <source>
        <strain evidence="1">JCM 31311</strain>
    </source>
</reference>
<evidence type="ECO:0000313" key="2">
    <source>
        <dbReference type="Proteomes" id="UP000603865"/>
    </source>
</evidence>
<dbReference type="EMBL" id="BMQL01000035">
    <property type="protein sequence ID" value="GGR25274.1"/>
    <property type="molecule type" value="Genomic_DNA"/>
</dbReference>
<proteinExistence type="predicted"/>
<organism evidence="1 2">
    <name type="scientific">Deinococcus ruber</name>
    <dbReference type="NCBI Taxonomy" id="1848197"/>
    <lineage>
        <taxon>Bacteria</taxon>
        <taxon>Thermotogati</taxon>
        <taxon>Deinococcota</taxon>
        <taxon>Deinococci</taxon>
        <taxon>Deinococcales</taxon>
        <taxon>Deinococcaceae</taxon>
        <taxon>Deinococcus</taxon>
    </lineage>
</organism>
<name>A0A918CJW8_9DEIO</name>
<gene>
    <name evidence="1" type="ORF">GCM10008957_41110</name>
</gene>
<comment type="caution">
    <text evidence="1">The sequence shown here is derived from an EMBL/GenBank/DDBJ whole genome shotgun (WGS) entry which is preliminary data.</text>
</comment>
<protein>
    <submittedName>
        <fullName evidence="1">Uncharacterized protein</fullName>
    </submittedName>
</protein>
<dbReference type="AlphaFoldDB" id="A0A918CJW8"/>
<dbReference type="Proteomes" id="UP000603865">
    <property type="component" value="Unassembled WGS sequence"/>
</dbReference>
<sequence length="65" mass="6866">MNVHDVEACQRDALKQNQLQMLACQPGQAGEFIGAVAPVAAYPPTEDGVQRVAGIHRADDAHIAA</sequence>